<keyword evidence="4 6" id="KW-1133">Transmembrane helix</keyword>
<sequence length="103" mass="10799">MGRWIGLLVIALAIAAFLSPWASSSPDGLERVAEDYGFSEKADKSVLEGIFPDYLIPGLDNEGLATAAAGIVGTTITFGLLTLLGKKMARPSADSRQGEEVSD</sequence>
<dbReference type="OrthoDB" id="1725146at2"/>
<dbReference type="InterPro" id="IPR025937">
    <property type="entry name" value="PDGLE_dom"/>
</dbReference>
<evidence type="ECO:0000256" key="2">
    <source>
        <dbReference type="ARBA" id="ARBA00022475"/>
    </source>
</evidence>
<comment type="caution">
    <text evidence="8">The sequence shown here is derived from an EMBL/GenBank/DDBJ whole genome shotgun (WGS) entry which is preliminary data.</text>
</comment>
<comment type="subcellular location">
    <subcellularLocation>
        <location evidence="1">Cell membrane</location>
    </subcellularLocation>
</comment>
<keyword evidence="2" id="KW-1003">Cell membrane</keyword>
<keyword evidence="9" id="KW-1185">Reference proteome</keyword>
<dbReference type="Proteomes" id="UP000430670">
    <property type="component" value="Unassembled WGS sequence"/>
</dbReference>
<reference evidence="8 9" key="1">
    <citation type="submission" date="2019-11" db="EMBL/GenBank/DDBJ databases">
        <title>Whole-genome sequence of a the green, strictly anaerobic photosynthetic bacterium Heliobacillus mobilis DSM 6151.</title>
        <authorList>
            <person name="Kyndt J.A."/>
            <person name="Meyer T.E."/>
        </authorList>
    </citation>
    <scope>NUCLEOTIDE SEQUENCE [LARGE SCALE GENOMIC DNA]</scope>
    <source>
        <strain evidence="8 9">DSM 6151</strain>
    </source>
</reference>
<evidence type="ECO:0000256" key="3">
    <source>
        <dbReference type="ARBA" id="ARBA00022692"/>
    </source>
</evidence>
<feature type="transmembrane region" description="Helical" evidence="6">
    <location>
        <begin position="64"/>
        <end position="84"/>
    </location>
</feature>
<evidence type="ECO:0000313" key="9">
    <source>
        <dbReference type="Proteomes" id="UP000430670"/>
    </source>
</evidence>
<proteinExistence type="predicted"/>
<gene>
    <name evidence="8" type="ORF">GJ688_06805</name>
</gene>
<organism evidence="8 9">
    <name type="scientific">Heliobacterium mobile</name>
    <name type="common">Heliobacillus mobilis</name>
    <dbReference type="NCBI Taxonomy" id="28064"/>
    <lineage>
        <taxon>Bacteria</taxon>
        <taxon>Bacillati</taxon>
        <taxon>Bacillota</taxon>
        <taxon>Clostridia</taxon>
        <taxon>Eubacteriales</taxon>
        <taxon>Heliobacteriaceae</taxon>
        <taxon>Heliobacterium</taxon>
    </lineage>
</organism>
<evidence type="ECO:0000256" key="4">
    <source>
        <dbReference type="ARBA" id="ARBA00022989"/>
    </source>
</evidence>
<keyword evidence="5 6" id="KW-0472">Membrane</keyword>
<dbReference type="EMBL" id="WNKU01000005">
    <property type="protein sequence ID" value="MTV48687.1"/>
    <property type="molecule type" value="Genomic_DNA"/>
</dbReference>
<name>A0A6I3SJ79_HELMO</name>
<accession>A0A6I3SJ79</accession>
<evidence type="ECO:0000256" key="5">
    <source>
        <dbReference type="ARBA" id="ARBA00023136"/>
    </source>
</evidence>
<evidence type="ECO:0000259" key="7">
    <source>
        <dbReference type="Pfam" id="PF13190"/>
    </source>
</evidence>
<dbReference type="AlphaFoldDB" id="A0A6I3SJ79"/>
<evidence type="ECO:0000256" key="6">
    <source>
        <dbReference type="SAM" id="Phobius"/>
    </source>
</evidence>
<evidence type="ECO:0000313" key="8">
    <source>
        <dbReference type="EMBL" id="MTV48687.1"/>
    </source>
</evidence>
<keyword evidence="3 6" id="KW-0812">Transmembrane</keyword>
<dbReference type="Pfam" id="PF13190">
    <property type="entry name" value="PDGLE"/>
    <property type="match status" value="1"/>
</dbReference>
<feature type="domain" description="PDGLE" evidence="7">
    <location>
        <begin position="4"/>
        <end position="88"/>
    </location>
</feature>
<dbReference type="GO" id="GO:0005886">
    <property type="term" value="C:plasma membrane"/>
    <property type="evidence" value="ECO:0007669"/>
    <property type="project" value="UniProtKB-SubCell"/>
</dbReference>
<protein>
    <recommendedName>
        <fullName evidence="7">PDGLE domain-containing protein</fullName>
    </recommendedName>
</protein>
<evidence type="ECO:0000256" key="1">
    <source>
        <dbReference type="ARBA" id="ARBA00004236"/>
    </source>
</evidence>